<evidence type="ECO:0000313" key="6">
    <source>
        <dbReference type="EMBL" id="MBC1500670.1"/>
    </source>
</evidence>
<keyword evidence="2" id="KW-0238">DNA-binding</keyword>
<name>A0A1S7FSV8_9LIST</name>
<feature type="domain" description="HTH hxlR-type" evidence="4">
    <location>
        <begin position="8"/>
        <end position="107"/>
    </location>
</feature>
<dbReference type="InterPro" id="IPR036388">
    <property type="entry name" value="WH-like_DNA-bd_sf"/>
</dbReference>
<keyword evidence="7" id="KW-1185">Reference proteome</keyword>
<dbReference type="CDD" id="cd00090">
    <property type="entry name" value="HTH_ARSR"/>
    <property type="match status" value="1"/>
</dbReference>
<evidence type="ECO:0000313" key="5">
    <source>
        <dbReference type="EMBL" id="AQY50526.1"/>
    </source>
</evidence>
<dbReference type="SUPFAM" id="SSF46785">
    <property type="entry name" value="Winged helix' DNA-binding domain"/>
    <property type="match status" value="1"/>
</dbReference>
<sequence>MGNIPEKCKVDGTMGIFTGKWKTAIILQLMYKGTLRFSELKREIPGVTQKVLTKQLRELEEESVVSRTVYPEVPPRVEYSLTDYGKRLEPLLEEMHELSEKLEALKK</sequence>
<gene>
    <name evidence="6" type="ORF">HB943_08630</name>
    <name evidence="5" type="ORF">UE46_05445</name>
</gene>
<evidence type="ECO:0000313" key="8">
    <source>
        <dbReference type="Proteomes" id="UP000564536"/>
    </source>
</evidence>
<dbReference type="Gene3D" id="1.10.10.10">
    <property type="entry name" value="Winged helix-like DNA-binding domain superfamily/Winged helix DNA-binding domain"/>
    <property type="match status" value="1"/>
</dbReference>
<proteinExistence type="predicted"/>
<evidence type="ECO:0000259" key="4">
    <source>
        <dbReference type="PROSITE" id="PS51118"/>
    </source>
</evidence>
<dbReference type="InterPro" id="IPR002577">
    <property type="entry name" value="HTH_HxlR"/>
</dbReference>
<dbReference type="InterPro" id="IPR011991">
    <property type="entry name" value="ArsR-like_HTH"/>
</dbReference>
<dbReference type="PANTHER" id="PTHR33204:SF29">
    <property type="entry name" value="TRANSCRIPTIONAL REGULATOR"/>
    <property type="match status" value="1"/>
</dbReference>
<evidence type="ECO:0000256" key="2">
    <source>
        <dbReference type="ARBA" id="ARBA00023125"/>
    </source>
</evidence>
<reference evidence="6 8" key="3">
    <citation type="submission" date="2020-03" db="EMBL/GenBank/DDBJ databases">
        <title>Soil Listeria distribution.</title>
        <authorList>
            <person name="Liao J."/>
            <person name="Wiedmann M."/>
        </authorList>
    </citation>
    <scope>NUCLEOTIDE SEQUENCE [LARGE SCALE GENOMIC DNA]</scope>
    <source>
        <strain evidence="6 8">FSL L7-1523</strain>
    </source>
</reference>
<dbReference type="RefSeq" id="WP_036058658.1">
    <property type="nucleotide sequence ID" value="NZ_CP011102.1"/>
</dbReference>
<dbReference type="PROSITE" id="PS51118">
    <property type="entry name" value="HTH_HXLR"/>
    <property type="match status" value="1"/>
</dbReference>
<protein>
    <submittedName>
        <fullName evidence="5 6">Transcriptional regulator</fullName>
    </submittedName>
</protein>
<dbReference type="EMBL" id="JAARRL010000011">
    <property type="protein sequence ID" value="MBC1500670.1"/>
    <property type="molecule type" value="Genomic_DNA"/>
</dbReference>
<dbReference type="GO" id="GO:0003677">
    <property type="term" value="F:DNA binding"/>
    <property type="evidence" value="ECO:0007669"/>
    <property type="project" value="UniProtKB-KW"/>
</dbReference>
<organism evidence="5 7">
    <name type="scientific">Listeria weihenstephanensis</name>
    <dbReference type="NCBI Taxonomy" id="1006155"/>
    <lineage>
        <taxon>Bacteria</taxon>
        <taxon>Bacillati</taxon>
        <taxon>Bacillota</taxon>
        <taxon>Bacilli</taxon>
        <taxon>Bacillales</taxon>
        <taxon>Listeriaceae</taxon>
        <taxon>Listeria</taxon>
    </lineage>
</organism>
<accession>A0A1S7FSV8</accession>
<dbReference type="Proteomes" id="UP000564536">
    <property type="component" value="Unassembled WGS sequence"/>
</dbReference>
<dbReference type="Pfam" id="PF01638">
    <property type="entry name" value="HxlR"/>
    <property type="match status" value="1"/>
</dbReference>
<evidence type="ECO:0000256" key="3">
    <source>
        <dbReference type="ARBA" id="ARBA00023163"/>
    </source>
</evidence>
<keyword evidence="1" id="KW-0805">Transcription regulation</keyword>
<dbReference type="PANTHER" id="PTHR33204">
    <property type="entry name" value="TRANSCRIPTIONAL REGULATOR, MARR FAMILY"/>
    <property type="match status" value="1"/>
</dbReference>
<evidence type="ECO:0000256" key="1">
    <source>
        <dbReference type="ARBA" id="ARBA00023015"/>
    </source>
</evidence>
<dbReference type="Proteomes" id="UP000223060">
    <property type="component" value="Chromosome"/>
</dbReference>
<dbReference type="KEGG" id="lwi:UE46_05445"/>
<evidence type="ECO:0000313" key="7">
    <source>
        <dbReference type="Proteomes" id="UP000223060"/>
    </source>
</evidence>
<keyword evidence="3" id="KW-0804">Transcription</keyword>
<reference evidence="7" key="1">
    <citation type="submission" date="2015-03" db="EMBL/GenBank/DDBJ databases">
        <authorList>
            <person name="Ferrari E."/>
            <person name="Walter M.C."/>
            <person name="Huptas C."/>
            <person name="Scherer S."/>
            <person name="Mueller-Herbst S."/>
        </authorList>
    </citation>
    <scope>NUCLEOTIDE SEQUENCE [LARGE SCALE GENOMIC DNA]</scope>
    <source>
        <strain evidence="7">LWP01</strain>
    </source>
</reference>
<dbReference type="AlphaFoldDB" id="A0A1S7FSV8"/>
<reference evidence="5" key="2">
    <citation type="submission" date="2015-03" db="EMBL/GenBank/DDBJ databases">
        <authorList>
            <person name="Murphy D."/>
        </authorList>
    </citation>
    <scope>NUCLEOTIDE SEQUENCE [LARGE SCALE GENOMIC DNA]</scope>
    <source>
        <strain evidence="5">WS 4560</strain>
    </source>
</reference>
<dbReference type="InterPro" id="IPR036390">
    <property type="entry name" value="WH_DNA-bd_sf"/>
</dbReference>
<dbReference type="EMBL" id="CP011102">
    <property type="protein sequence ID" value="AQY50526.1"/>
    <property type="molecule type" value="Genomic_DNA"/>
</dbReference>